<protein>
    <submittedName>
        <fullName evidence="1">Uncharacterized protein</fullName>
    </submittedName>
</protein>
<organism evidence="1">
    <name type="scientific">Anguilla anguilla</name>
    <name type="common">European freshwater eel</name>
    <name type="synonym">Muraena anguilla</name>
    <dbReference type="NCBI Taxonomy" id="7936"/>
    <lineage>
        <taxon>Eukaryota</taxon>
        <taxon>Metazoa</taxon>
        <taxon>Chordata</taxon>
        <taxon>Craniata</taxon>
        <taxon>Vertebrata</taxon>
        <taxon>Euteleostomi</taxon>
        <taxon>Actinopterygii</taxon>
        <taxon>Neopterygii</taxon>
        <taxon>Teleostei</taxon>
        <taxon>Anguilliformes</taxon>
        <taxon>Anguillidae</taxon>
        <taxon>Anguilla</taxon>
    </lineage>
</organism>
<proteinExistence type="predicted"/>
<name>A0A0E9RXR2_ANGAN</name>
<accession>A0A0E9RXR2</accession>
<dbReference type="AlphaFoldDB" id="A0A0E9RXR2"/>
<evidence type="ECO:0000313" key="1">
    <source>
        <dbReference type="EMBL" id="JAH34024.1"/>
    </source>
</evidence>
<dbReference type="EMBL" id="GBXM01074553">
    <property type="protein sequence ID" value="JAH34024.1"/>
    <property type="molecule type" value="Transcribed_RNA"/>
</dbReference>
<sequence length="27" mass="3285">MKAPVSPREDYRLNNAVEKSYSYSHRW</sequence>
<reference evidence="1" key="2">
    <citation type="journal article" date="2015" name="Fish Shellfish Immunol.">
        <title>Early steps in the European eel (Anguilla anguilla)-Vibrio vulnificus interaction in the gills: Role of the RtxA13 toxin.</title>
        <authorList>
            <person name="Callol A."/>
            <person name="Pajuelo D."/>
            <person name="Ebbesson L."/>
            <person name="Teles M."/>
            <person name="MacKenzie S."/>
            <person name="Amaro C."/>
        </authorList>
    </citation>
    <scope>NUCLEOTIDE SEQUENCE</scope>
</reference>
<reference evidence="1" key="1">
    <citation type="submission" date="2014-11" db="EMBL/GenBank/DDBJ databases">
        <authorList>
            <person name="Amaro Gonzalez C."/>
        </authorList>
    </citation>
    <scope>NUCLEOTIDE SEQUENCE</scope>
</reference>